<evidence type="ECO:0000256" key="8">
    <source>
        <dbReference type="SAM" id="MobiDB-lite"/>
    </source>
</evidence>
<comment type="subcellular location">
    <subcellularLocation>
        <location evidence="1">Membrane</location>
        <topology evidence="1">Multi-pass membrane protein</topology>
    </subcellularLocation>
</comment>
<dbReference type="Pfam" id="PF26314">
    <property type="entry name" value="MptA_B_family"/>
    <property type="match status" value="1"/>
</dbReference>
<evidence type="ECO:0000313" key="10">
    <source>
        <dbReference type="EMBL" id="MEN3538766.1"/>
    </source>
</evidence>
<keyword evidence="4 9" id="KW-0812">Transmembrane</keyword>
<evidence type="ECO:0000256" key="6">
    <source>
        <dbReference type="ARBA" id="ARBA00023136"/>
    </source>
</evidence>
<dbReference type="RefSeq" id="WP_346228692.1">
    <property type="nucleotide sequence ID" value="NZ_JBDJAW010000026.1"/>
</dbReference>
<evidence type="ECO:0000256" key="4">
    <source>
        <dbReference type="ARBA" id="ARBA00022692"/>
    </source>
</evidence>
<feature type="transmembrane region" description="Helical" evidence="9">
    <location>
        <begin position="12"/>
        <end position="36"/>
    </location>
</feature>
<accession>A0ABV0AWU1</accession>
<keyword evidence="2 10" id="KW-0328">Glycosyltransferase</keyword>
<evidence type="ECO:0000256" key="7">
    <source>
        <dbReference type="ARBA" id="ARBA00043987"/>
    </source>
</evidence>
<evidence type="ECO:0000256" key="3">
    <source>
        <dbReference type="ARBA" id="ARBA00022679"/>
    </source>
</evidence>
<protein>
    <submittedName>
        <fullName evidence="10">Polyprenol phosphomannose-dependent alpha 1,6 mannosyltransferase MptB</fullName>
    </submittedName>
</protein>
<name>A0ABV0AWU1_9ACTN</name>
<comment type="caution">
    <text evidence="10">The sequence shown here is derived from an EMBL/GenBank/DDBJ whole genome shotgun (WGS) entry which is preliminary data.</text>
</comment>
<feature type="transmembrane region" description="Helical" evidence="9">
    <location>
        <begin position="177"/>
        <end position="199"/>
    </location>
</feature>
<dbReference type="Proteomes" id="UP001447516">
    <property type="component" value="Unassembled WGS sequence"/>
</dbReference>
<dbReference type="EMBL" id="JBDJAW010000026">
    <property type="protein sequence ID" value="MEN3538766.1"/>
    <property type="molecule type" value="Genomic_DNA"/>
</dbReference>
<evidence type="ECO:0000256" key="5">
    <source>
        <dbReference type="ARBA" id="ARBA00022989"/>
    </source>
</evidence>
<evidence type="ECO:0000256" key="2">
    <source>
        <dbReference type="ARBA" id="ARBA00022676"/>
    </source>
</evidence>
<organism evidence="10 11">
    <name type="scientific">Microbispora maris</name>
    <dbReference type="NCBI Taxonomy" id="3144104"/>
    <lineage>
        <taxon>Bacteria</taxon>
        <taxon>Bacillati</taxon>
        <taxon>Actinomycetota</taxon>
        <taxon>Actinomycetes</taxon>
        <taxon>Streptosporangiales</taxon>
        <taxon>Streptosporangiaceae</taxon>
        <taxon>Microbispora</taxon>
    </lineage>
</organism>
<keyword evidence="3" id="KW-0808">Transferase</keyword>
<feature type="region of interest" description="Disordered" evidence="8">
    <location>
        <begin position="465"/>
        <end position="486"/>
    </location>
</feature>
<feature type="transmembrane region" description="Helical" evidence="9">
    <location>
        <begin position="88"/>
        <end position="105"/>
    </location>
</feature>
<feature type="transmembrane region" description="Helical" evidence="9">
    <location>
        <begin position="439"/>
        <end position="457"/>
    </location>
</feature>
<keyword evidence="11" id="KW-1185">Reference proteome</keyword>
<keyword evidence="5 9" id="KW-1133">Transmembrane helix</keyword>
<comment type="similarity">
    <text evidence="7">Belongs to the MptA/B family.</text>
</comment>
<dbReference type="NCBIfam" id="NF038066">
    <property type="entry name" value="MptB"/>
    <property type="match status" value="1"/>
</dbReference>
<feature type="transmembrane region" description="Helical" evidence="9">
    <location>
        <begin position="336"/>
        <end position="354"/>
    </location>
</feature>
<feature type="transmembrane region" description="Helical" evidence="9">
    <location>
        <begin position="56"/>
        <end position="81"/>
    </location>
</feature>
<feature type="transmembrane region" description="Helical" evidence="9">
    <location>
        <begin position="279"/>
        <end position="297"/>
    </location>
</feature>
<proteinExistence type="inferred from homology"/>
<feature type="transmembrane region" description="Helical" evidence="9">
    <location>
        <begin position="251"/>
        <end position="272"/>
    </location>
</feature>
<feature type="transmembrane region" description="Helical" evidence="9">
    <location>
        <begin position="366"/>
        <end position="383"/>
    </location>
</feature>
<dbReference type="InterPro" id="IPR049829">
    <property type="entry name" value="MptA/B-like"/>
</dbReference>
<gene>
    <name evidence="10" type="primary">mptB</name>
    <name evidence="10" type="ORF">AAH991_26895</name>
</gene>
<sequence length="486" mass="50237">MDSRGRARTAARLAPAAGGLSILLTITIGALGPSAMVPGLPGRPWQPPYSLGLAPGGHLVVALAAAALVLGAVGLAAGLAYPGRMPRARTLVVAGCAAAAVLAFLPPSGSADHLNYAAYGRMAALAHDPYVTVPADLPADPVVGRVEEWTRTPSVYGPVATAVQALASHVGGESVRLTVFVMALVNAAAFIATGLLLHRAAAGDPVRQRRAALLWTANPLVVYELVAGMHLDTVAIAFVVAGLAARRGVPLGLGVAVKATVGLVALGTAWELRRNPRRLALVAGLAALTALVAYLLAGPHALDQLLNASKSVSLATPWKLAQRALQALFGPGAYRAWIQAGSLLLLAALAVLLLRGRPEADREGPVVALAVAVAWLFATPYALPWYDGLGFALLALVAWPGLEAFLVARLAVLSLAYLPARQADQPRDLGWLVDVVRAWVAPSLLLALTIALLWWAARSAGRVRTPRAPAAPRPSGPSPESRSPSR</sequence>
<evidence type="ECO:0000313" key="11">
    <source>
        <dbReference type="Proteomes" id="UP001447516"/>
    </source>
</evidence>
<reference evidence="10 11" key="1">
    <citation type="submission" date="2024-05" db="EMBL/GenBank/DDBJ databases">
        <title>Microbispora sp.ZYX-F-249.</title>
        <authorList>
            <person name="Xie H."/>
        </authorList>
    </citation>
    <scope>NUCLEOTIDE SEQUENCE [LARGE SCALE GENOMIC DNA]</scope>
    <source>
        <strain evidence="10 11">ZYX-F-249</strain>
    </source>
</reference>
<evidence type="ECO:0000256" key="1">
    <source>
        <dbReference type="ARBA" id="ARBA00004141"/>
    </source>
</evidence>
<feature type="transmembrane region" description="Helical" evidence="9">
    <location>
        <begin position="220"/>
        <end position="245"/>
    </location>
</feature>
<keyword evidence="6 9" id="KW-0472">Membrane</keyword>
<dbReference type="GO" id="GO:0016757">
    <property type="term" value="F:glycosyltransferase activity"/>
    <property type="evidence" value="ECO:0007669"/>
    <property type="project" value="UniProtKB-KW"/>
</dbReference>
<evidence type="ECO:0000256" key="9">
    <source>
        <dbReference type="SAM" id="Phobius"/>
    </source>
</evidence>